<gene>
    <name evidence="2" type="primary">elbB</name>
    <name evidence="2" type="ORF">APZ19_28810</name>
</gene>
<dbReference type="InterPro" id="IPR029062">
    <property type="entry name" value="Class_I_gatase-like"/>
</dbReference>
<comment type="similarity">
    <text evidence="1">Belongs to the peptidase C56 family.</text>
</comment>
<dbReference type="AlphaFoldDB" id="A0AAP9KDW9"/>
<dbReference type="InterPro" id="IPR026041">
    <property type="entry name" value="ElbB"/>
</dbReference>
<evidence type="ECO:0000256" key="1">
    <source>
        <dbReference type="PIRNR" id="PIRNR006320"/>
    </source>
</evidence>
<dbReference type="CDD" id="cd03133">
    <property type="entry name" value="GATase1_ES1"/>
    <property type="match status" value="1"/>
</dbReference>
<dbReference type="PIRSF" id="PIRSF006320">
    <property type="entry name" value="Elb2"/>
    <property type="match status" value="1"/>
</dbReference>
<dbReference type="RefSeq" id="WP_025499501.1">
    <property type="nucleotide sequence ID" value="NZ_CP045862.1"/>
</dbReference>
<organism evidence="2 3">
    <name type="scientific">Vibrio owensii</name>
    <dbReference type="NCBI Taxonomy" id="696485"/>
    <lineage>
        <taxon>Bacteria</taxon>
        <taxon>Pseudomonadati</taxon>
        <taxon>Pseudomonadota</taxon>
        <taxon>Gammaproteobacteria</taxon>
        <taxon>Vibrionales</taxon>
        <taxon>Vibrionaceae</taxon>
        <taxon>Vibrio</taxon>
    </lineage>
</organism>
<dbReference type="EMBL" id="CP045862">
    <property type="protein sequence ID" value="QGH51147.1"/>
    <property type="molecule type" value="Genomic_DNA"/>
</dbReference>
<sequence length="215" mass="23588">MANIAVILSGCGVFDGSEINETVLTLLSLEKNDASYQCYAPDMEQHHVIDHISGVEQSSPRNVLVESARITRGNVKPLRDLDEKKYDALIVPGGFGVAKNLCDFALKGEDYSVFNEFQNVMEAFALAKKPAGYMCIAPILLPKVYRNIKCTIGNDKATAKVIENLSGIHIDCTVDDIVTDAEHKVVTTPAYMLAENIYQAHQGIEKLVVKILSMV</sequence>
<dbReference type="SUPFAM" id="SSF52317">
    <property type="entry name" value="Class I glutamine amidotransferase-like"/>
    <property type="match status" value="1"/>
</dbReference>
<accession>A0AAP9KDW9</accession>
<dbReference type="GO" id="GO:0016829">
    <property type="term" value="F:lyase activity"/>
    <property type="evidence" value="ECO:0007669"/>
    <property type="project" value="UniProtKB-UniRule"/>
</dbReference>
<keyword evidence="1 2" id="KW-0456">Lyase</keyword>
<comment type="function">
    <text evidence="1">Displays glyoxalase activity, catalyzing the conversion of glyoxal to glycolate.</text>
</comment>
<dbReference type="PANTHER" id="PTHR10224:SF12">
    <property type="entry name" value="GLYOXALASE ELBB"/>
    <property type="match status" value="1"/>
</dbReference>
<proteinExistence type="inferred from homology"/>
<protein>
    <recommendedName>
        <fullName evidence="1">Glyoxalase</fullName>
    </recommendedName>
</protein>
<evidence type="ECO:0000313" key="2">
    <source>
        <dbReference type="EMBL" id="QGH51147.1"/>
    </source>
</evidence>
<geneLocation type="plasmid" evidence="3">
    <name>pvhvo-r</name>
</geneLocation>
<dbReference type="Gene3D" id="3.40.50.880">
    <property type="match status" value="1"/>
</dbReference>
<name>A0AAP9KDW9_9VIBR</name>
<dbReference type="PANTHER" id="PTHR10224">
    <property type="entry name" value="ES1 PROTEIN HOMOLOG, MITOCHONDRIAL"/>
    <property type="match status" value="1"/>
</dbReference>
<dbReference type="NCBIfam" id="NF008747">
    <property type="entry name" value="PRK11780.1"/>
    <property type="match status" value="1"/>
</dbReference>
<dbReference type="Proteomes" id="UP000390336">
    <property type="component" value="Plasmid pVHvo-R"/>
</dbReference>
<reference evidence="2 3" key="1">
    <citation type="journal article" date="2015" name="Genome Announc.">
        <title>Draft Genome Sequence of Vibrio owensii Strain SH-14, Which Causes Shrimp Acute Hepatopancreatic Necrosis Disease.</title>
        <authorList>
            <person name="Liu L."/>
            <person name="Xiao J."/>
            <person name="Xia X."/>
            <person name="Pan Y."/>
            <person name="Yan S."/>
            <person name="Wang Y."/>
        </authorList>
    </citation>
    <scope>NUCLEOTIDE SEQUENCE [LARGE SCALE GENOMIC DNA]</scope>
    <source>
        <strain evidence="2 3">SH14</strain>
    </source>
</reference>
<keyword evidence="2" id="KW-0614">Plasmid</keyword>
<evidence type="ECO:0000313" key="3">
    <source>
        <dbReference type="Proteomes" id="UP000390336"/>
    </source>
</evidence>
<comment type="catalytic activity">
    <reaction evidence="1">
        <text>glyoxal + H2O = glycolate + H(+)</text>
        <dbReference type="Rhea" id="RHEA:51672"/>
        <dbReference type="ChEBI" id="CHEBI:15377"/>
        <dbReference type="ChEBI" id="CHEBI:15378"/>
        <dbReference type="ChEBI" id="CHEBI:29805"/>
        <dbReference type="ChEBI" id="CHEBI:34779"/>
    </reaction>
</comment>